<dbReference type="EMBL" id="CP104874">
    <property type="protein sequence ID" value="WWF04709.1"/>
    <property type="molecule type" value="Genomic_DNA"/>
</dbReference>
<accession>A0ABZ2FBM7</accession>
<sequence length="486" mass="51466">MSEPDADGFVRVHPLSPYVRGGLVVLAVLGYVVSQQVDRVAGLLTDAPGDAGSIGFGLLQLAGVAVVVLGAVALGLVSWWFTRYRLGEESLEMHTGAVFRQHRQVRYDRIQAVDLVRPLLARLTGLSEVRVESAGGGDSHVSIAYLSLRDAEQVRERLLGLADAASAPAVVRAVPEAAASEPGSVPPAQRAVGELVLAMPVSRLLASIVLSGDAVLVVVAAVVGLVLTLLDLAPVVTGFIPFVILGGLRSLGRLARWYGLTVTRSGDTLSSQRGLTDTRTSTVPLQRVQAVAIKQPLFWRRAGWWSLEVNVAGARIGSASESAADTVLVPVATTPEVLALLEVVTRDRGTTAEVAALLDGTPAGFVGQPARARWLFPFAHRRIGYLVGRRALVTRSGWLERRLAIAPWGRVQSLSVAQGPIARRLDLARVDVVSTVGPVRPSVAGLDRARAEGLRALTAERARGARHDDEGTGGCDPAPDTMDCDR</sequence>
<gene>
    <name evidence="4" type="ORF">N5P18_13630</name>
</gene>
<dbReference type="InterPro" id="IPR005182">
    <property type="entry name" value="YdbS-like_PH"/>
</dbReference>
<keyword evidence="2" id="KW-0812">Transmembrane</keyword>
<feature type="domain" description="YdbS-like PH" evidence="3">
    <location>
        <begin position="381"/>
        <end position="456"/>
    </location>
</feature>
<dbReference type="PIRSF" id="PIRSF026631">
    <property type="entry name" value="UCP026631"/>
    <property type="match status" value="1"/>
</dbReference>
<keyword evidence="2" id="KW-1133">Transmembrane helix</keyword>
<dbReference type="PANTHER" id="PTHR34473">
    <property type="entry name" value="UPF0699 TRANSMEMBRANE PROTEIN YDBS"/>
    <property type="match status" value="1"/>
</dbReference>
<dbReference type="InterPro" id="IPR014529">
    <property type="entry name" value="UCP026631"/>
</dbReference>
<reference evidence="4 5" key="1">
    <citation type="submission" date="2022-09" db="EMBL/GenBank/DDBJ databases">
        <title>Complete genome sequence of Janibacter terrae strain COS04-44, PCL-degrading bacteria isolated from oil spilled coast.</title>
        <authorList>
            <person name="Park H."/>
            <person name="Kim J.Y."/>
            <person name="An S.H."/>
            <person name="Lee C.M."/>
            <person name="Weon H.-Y."/>
        </authorList>
    </citation>
    <scope>NUCLEOTIDE SEQUENCE [LARGE SCALE GENOMIC DNA]</scope>
    <source>
        <strain evidence="4 5">COS04-44</strain>
    </source>
</reference>
<feature type="transmembrane region" description="Helical" evidence="2">
    <location>
        <begin position="204"/>
        <end position="226"/>
    </location>
</feature>
<dbReference type="Pfam" id="PF03703">
    <property type="entry name" value="bPH_2"/>
    <property type="match status" value="3"/>
</dbReference>
<evidence type="ECO:0000313" key="5">
    <source>
        <dbReference type="Proteomes" id="UP001381003"/>
    </source>
</evidence>
<feature type="region of interest" description="Disordered" evidence="1">
    <location>
        <begin position="462"/>
        <end position="486"/>
    </location>
</feature>
<dbReference type="RefSeq" id="WP_338537963.1">
    <property type="nucleotide sequence ID" value="NZ_CP104874.1"/>
</dbReference>
<feature type="transmembrane region" description="Helical" evidence="2">
    <location>
        <begin position="232"/>
        <end position="251"/>
    </location>
</feature>
<evidence type="ECO:0000313" key="4">
    <source>
        <dbReference type="EMBL" id="WWF04709.1"/>
    </source>
</evidence>
<name>A0ABZ2FBM7_9MICO</name>
<keyword evidence="2" id="KW-0472">Membrane</keyword>
<feature type="domain" description="YdbS-like PH" evidence="3">
    <location>
        <begin position="257"/>
        <end position="315"/>
    </location>
</feature>
<evidence type="ECO:0000256" key="2">
    <source>
        <dbReference type="SAM" id="Phobius"/>
    </source>
</evidence>
<feature type="transmembrane region" description="Helical" evidence="2">
    <location>
        <begin position="18"/>
        <end position="34"/>
    </location>
</feature>
<proteinExistence type="predicted"/>
<evidence type="ECO:0000256" key="1">
    <source>
        <dbReference type="SAM" id="MobiDB-lite"/>
    </source>
</evidence>
<protein>
    <submittedName>
        <fullName evidence="4">PH domain-containing protein</fullName>
    </submittedName>
</protein>
<keyword evidence="5" id="KW-1185">Reference proteome</keyword>
<evidence type="ECO:0000259" key="3">
    <source>
        <dbReference type="Pfam" id="PF03703"/>
    </source>
</evidence>
<feature type="domain" description="YdbS-like PH" evidence="3">
    <location>
        <begin position="79"/>
        <end position="158"/>
    </location>
</feature>
<feature type="transmembrane region" description="Helical" evidence="2">
    <location>
        <begin position="54"/>
        <end position="81"/>
    </location>
</feature>
<organism evidence="4 5">
    <name type="scientific">Janibacter terrae</name>
    <dbReference type="NCBI Taxonomy" id="103817"/>
    <lineage>
        <taxon>Bacteria</taxon>
        <taxon>Bacillati</taxon>
        <taxon>Actinomycetota</taxon>
        <taxon>Actinomycetes</taxon>
        <taxon>Micrococcales</taxon>
        <taxon>Intrasporangiaceae</taxon>
        <taxon>Janibacter</taxon>
    </lineage>
</organism>
<dbReference type="PANTHER" id="PTHR34473:SF2">
    <property type="entry name" value="UPF0699 TRANSMEMBRANE PROTEIN YDBT"/>
    <property type="match status" value="1"/>
</dbReference>
<dbReference type="Proteomes" id="UP001381003">
    <property type="component" value="Chromosome"/>
</dbReference>